<dbReference type="Gene3D" id="2.30.110.10">
    <property type="entry name" value="Electron Transport, Fmn-binding Protein, Chain A"/>
    <property type="match status" value="1"/>
</dbReference>
<evidence type="ECO:0000313" key="3">
    <source>
        <dbReference type="Proteomes" id="UP000094056"/>
    </source>
</evidence>
<dbReference type="PANTHER" id="PTHR40660">
    <property type="entry name" value="5'-PHOSPHATE OXIDASE PUTATIVE DOMAIN-CONTAINING PROTEIN-RELATED"/>
    <property type="match status" value="1"/>
</dbReference>
<proteinExistence type="predicted"/>
<reference evidence="2 3" key="1">
    <citation type="submission" date="2016-07" db="EMBL/GenBank/DDBJ databases">
        <title>Draft genome of Scalindua rubra, obtained from a brine-seawater interface in the Red Sea, sheds light on salt adaptation in anammox bacteria.</title>
        <authorList>
            <person name="Speth D.R."/>
            <person name="Lagkouvardos I."/>
            <person name="Wang Y."/>
            <person name="Qian P.-Y."/>
            <person name="Dutilh B.E."/>
            <person name="Jetten M.S."/>
        </authorList>
    </citation>
    <scope>NUCLEOTIDE SEQUENCE [LARGE SCALE GENOMIC DNA]</scope>
    <source>
        <strain evidence="2">BSI-1</strain>
    </source>
</reference>
<accession>A0A1E3XAQ6</accession>
<gene>
    <name evidence="2" type="ORF">SCARUB_02142</name>
</gene>
<dbReference type="InterPro" id="IPR011576">
    <property type="entry name" value="Pyridox_Oxase_N"/>
</dbReference>
<dbReference type="Proteomes" id="UP000094056">
    <property type="component" value="Unassembled WGS sequence"/>
</dbReference>
<organism evidence="2 3">
    <name type="scientific">Candidatus Scalindua rubra</name>
    <dbReference type="NCBI Taxonomy" id="1872076"/>
    <lineage>
        <taxon>Bacteria</taxon>
        <taxon>Pseudomonadati</taxon>
        <taxon>Planctomycetota</taxon>
        <taxon>Candidatus Brocadiia</taxon>
        <taxon>Candidatus Brocadiales</taxon>
        <taxon>Candidatus Scalinduaceae</taxon>
        <taxon>Candidatus Scalindua</taxon>
    </lineage>
</organism>
<dbReference type="InterPro" id="IPR012349">
    <property type="entry name" value="Split_barrel_FMN-bd"/>
</dbReference>
<dbReference type="EMBL" id="MAYW01000051">
    <property type="protein sequence ID" value="ODS32702.1"/>
    <property type="molecule type" value="Genomic_DNA"/>
</dbReference>
<name>A0A1E3XAQ6_9BACT</name>
<evidence type="ECO:0000313" key="2">
    <source>
        <dbReference type="EMBL" id="ODS32702.1"/>
    </source>
</evidence>
<dbReference type="AlphaFoldDB" id="A0A1E3XAQ6"/>
<sequence>MIKIPEKIREFLSDVDISYVATSNKNGVPHIAIVKDIGIINDGEHIVFKSWFCVKSLENLAENSSVAVSTYNMKKEIGYQFIGKLVSQDIEAVLNGYAPEIESKEAEIPQTEYKLKIKVEIILELHLGTHTDKSIV</sequence>
<feature type="domain" description="Pyridoxamine 5'-phosphate oxidase N-terminal" evidence="1">
    <location>
        <begin position="4"/>
        <end position="87"/>
    </location>
</feature>
<dbReference type="Pfam" id="PF01243">
    <property type="entry name" value="PNPOx_N"/>
    <property type="match status" value="1"/>
</dbReference>
<protein>
    <submittedName>
        <fullName evidence="2">Pyridoxamine 5'-phosphate oxidase-related FMN-binding protein</fullName>
    </submittedName>
</protein>
<dbReference type="SUPFAM" id="SSF50475">
    <property type="entry name" value="FMN-binding split barrel"/>
    <property type="match status" value="1"/>
</dbReference>
<comment type="caution">
    <text evidence="2">The sequence shown here is derived from an EMBL/GenBank/DDBJ whole genome shotgun (WGS) entry which is preliminary data.</text>
</comment>
<evidence type="ECO:0000259" key="1">
    <source>
        <dbReference type="Pfam" id="PF01243"/>
    </source>
</evidence>
<dbReference type="PANTHER" id="PTHR40660:SF1">
    <property type="entry name" value="5'-PHOSPHATE OXIDASE PUTATIVE DOMAIN-CONTAINING PROTEIN-RELATED"/>
    <property type="match status" value="1"/>
</dbReference>